<protein>
    <recommendedName>
        <fullName evidence="5">Collagen-like protein</fullName>
    </recommendedName>
</protein>
<evidence type="ECO:0000256" key="2">
    <source>
        <dbReference type="SAM" id="SignalP"/>
    </source>
</evidence>
<feature type="chain" id="PRO_5047092815" description="Collagen-like protein" evidence="2">
    <location>
        <begin position="26"/>
        <end position="376"/>
    </location>
</feature>
<dbReference type="Gene3D" id="1.20.5.320">
    <property type="entry name" value="6-Phosphogluconate Dehydrogenase, domain 3"/>
    <property type="match status" value="1"/>
</dbReference>
<reference evidence="3 4" key="1">
    <citation type="submission" date="2020-12" db="EMBL/GenBank/DDBJ databases">
        <title>Geomonas sp. Red259, isolated from paddy soil.</title>
        <authorList>
            <person name="Xu Z."/>
            <person name="Zhang Z."/>
            <person name="Masuda Y."/>
            <person name="Itoh H."/>
            <person name="Senoo K."/>
        </authorList>
    </citation>
    <scope>NUCLEOTIDE SEQUENCE [LARGE SCALE GENOMIC DNA]</scope>
    <source>
        <strain evidence="3 4">Red259</strain>
    </source>
</reference>
<dbReference type="RefSeq" id="WP_199395523.1">
    <property type="nucleotide sequence ID" value="NZ_JAEMHK010000009.1"/>
</dbReference>
<keyword evidence="4" id="KW-1185">Reference proteome</keyword>
<feature type="compositionally biased region" description="Low complexity" evidence="1">
    <location>
        <begin position="121"/>
        <end position="149"/>
    </location>
</feature>
<organism evidence="3 4">
    <name type="scientific">Geomonas propionica</name>
    <dbReference type="NCBI Taxonomy" id="2798582"/>
    <lineage>
        <taxon>Bacteria</taxon>
        <taxon>Pseudomonadati</taxon>
        <taxon>Thermodesulfobacteriota</taxon>
        <taxon>Desulfuromonadia</taxon>
        <taxon>Geobacterales</taxon>
        <taxon>Geobacteraceae</taxon>
        <taxon>Geomonas</taxon>
    </lineage>
</organism>
<dbReference type="Proteomes" id="UP000641025">
    <property type="component" value="Unassembled WGS sequence"/>
</dbReference>
<evidence type="ECO:0008006" key="5">
    <source>
        <dbReference type="Google" id="ProtNLM"/>
    </source>
</evidence>
<evidence type="ECO:0000313" key="3">
    <source>
        <dbReference type="EMBL" id="MBJ6801025.1"/>
    </source>
</evidence>
<feature type="signal peptide" evidence="2">
    <location>
        <begin position="1"/>
        <end position="25"/>
    </location>
</feature>
<sequence length="376" mass="38285">MNSRKMIIAALCAVPLSVLPVVAGAVETDRITVEDPSTGTVKFKVTSDGNVTAAQYNGDGAKLANVAHFKGAWSSATVYAKDDCVSYGGSTYIALQASTNAQPDVSATSWSVMAQKGAAGADGAAGATGATGPQGPQGIQGPQGPAGSPDTQTDILNKIKTQTSGAVLTVQQASGELGTNNKFSIKDPSGVDKIAFTPDGVLRVDSYGISPQMILTSATDTAGQAPSFIGRKARGTLTAPTATQAGDNLFTLSGIGHNGTTYPVASTAIMMPARENFTTTAKGADIAFLTTAPGTTSRTEKFRVTGEGNVGIGVTTPAQKLEVNGGIRLNTVTAKPTCSSTIRGTFWVAQGATGVADTVEVCVKDAADAYSWKTLY</sequence>
<evidence type="ECO:0000256" key="1">
    <source>
        <dbReference type="SAM" id="MobiDB-lite"/>
    </source>
</evidence>
<accession>A0ABS0YSY3</accession>
<dbReference type="Gene3D" id="2.10.10.20">
    <property type="entry name" value="Carbohydrate-binding module superfamily 5/12"/>
    <property type="match status" value="1"/>
</dbReference>
<gene>
    <name evidence="3" type="ORF">JFN90_12890</name>
</gene>
<comment type="caution">
    <text evidence="3">The sequence shown here is derived from an EMBL/GenBank/DDBJ whole genome shotgun (WGS) entry which is preliminary data.</text>
</comment>
<evidence type="ECO:0000313" key="4">
    <source>
        <dbReference type="Proteomes" id="UP000641025"/>
    </source>
</evidence>
<feature type="region of interest" description="Disordered" evidence="1">
    <location>
        <begin position="121"/>
        <end position="151"/>
    </location>
</feature>
<keyword evidence="2" id="KW-0732">Signal</keyword>
<proteinExistence type="predicted"/>
<name>A0ABS0YSY3_9BACT</name>
<dbReference type="EMBL" id="JAEMHK010000009">
    <property type="protein sequence ID" value="MBJ6801025.1"/>
    <property type="molecule type" value="Genomic_DNA"/>
</dbReference>